<evidence type="ECO:0000256" key="1">
    <source>
        <dbReference type="SAM" id="MobiDB-lite"/>
    </source>
</evidence>
<evidence type="ECO:0000313" key="3">
    <source>
        <dbReference type="Proteomes" id="UP000481153"/>
    </source>
</evidence>
<dbReference type="AlphaFoldDB" id="A0A6G0X333"/>
<reference evidence="2 3" key="1">
    <citation type="submission" date="2019-07" db="EMBL/GenBank/DDBJ databases">
        <title>Genomics analysis of Aphanomyces spp. identifies a new class of oomycete effector associated with host adaptation.</title>
        <authorList>
            <person name="Gaulin E."/>
        </authorList>
    </citation>
    <scope>NUCLEOTIDE SEQUENCE [LARGE SCALE GENOMIC DNA]</scope>
    <source>
        <strain evidence="2 3">ATCC 201684</strain>
    </source>
</reference>
<evidence type="ECO:0000313" key="2">
    <source>
        <dbReference type="EMBL" id="KAF0734328.1"/>
    </source>
</evidence>
<feature type="region of interest" description="Disordered" evidence="1">
    <location>
        <begin position="101"/>
        <end position="124"/>
    </location>
</feature>
<protein>
    <submittedName>
        <fullName evidence="2">Uncharacterized protein</fullName>
    </submittedName>
</protein>
<dbReference type="VEuPathDB" id="FungiDB:AeMF1_017582"/>
<keyword evidence="3" id="KW-1185">Reference proteome</keyword>
<dbReference type="EMBL" id="VJMJ01000115">
    <property type="protein sequence ID" value="KAF0734328.1"/>
    <property type="molecule type" value="Genomic_DNA"/>
</dbReference>
<sequence>MHARSVRKKRNDAASLKFCDVQWRFLRSAPTTPTSPSANLMPSSPESILSRGFLDRLETEYTATDADREASSPSRSVLAKLHGKAARDDMLDSLMTELQKTRQEKNQMQHHQRHHDSSHDSSPDIDAIVTAKGVAGRVNRRRRSSIYNPEDMAAARANAKAAVQASLEAAHDKGPLVEPSPDRPTTPNIVWRTTDRVHLAQDIPAPLLPIAPSPRVEKVQSKSSGDRKAKYGAWYMPPKDWHKTLGDGAMQATKDEDDVGRSKRQDVAKLFIAREYHKFITTDKDANVPAYLATQKGGQQQPG</sequence>
<organism evidence="2 3">
    <name type="scientific">Aphanomyces euteiches</name>
    <dbReference type="NCBI Taxonomy" id="100861"/>
    <lineage>
        <taxon>Eukaryota</taxon>
        <taxon>Sar</taxon>
        <taxon>Stramenopiles</taxon>
        <taxon>Oomycota</taxon>
        <taxon>Saprolegniomycetes</taxon>
        <taxon>Saprolegniales</taxon>
        <taxon>Verrucalvaceae</taxon>
        <taxon>Aphanomyces</taxon>
    </lineage>
</organism>
<dbReference type="Proteomes" id="UP000481153">
    <property type="component" value="Unassembled WGS sequence"/>
</dbReference>
<comment type="caution">
    <text evidence="2">The sequence shown here is derived from an EMBL/GenBank/DDBJ whole genome shotgun (WGS) entry which is preliminary data.</text>
</comment>
<accession>A0A6G0X333</accession>
<gene>
    <name evidence="2" type="ORF">Ae201684_008933</name>
</gene>
<name>A0A6G0X333_9STRA</name>
<proteinExistence type="predicted"/>